<dbReference type="GO" id="GO:0008610">
    <property type="term" value="P:lipid biosynthetic process"/>
    <property type="evidence" value="ECO:0007669"/>
    <property type="project" value="TreeGrafter"/>
</dbReference>
<dbReference type="PANTHER" id="PTHR11487">
    <property type="entry name" value="THIOESTERASE"/>
    <property type="match status" value="1"/>
</dbReference>
<dbReference type="SMART" id="SM00824">
    <property type="entry name" value="PKS_TE"/>
    <property type="match status" value="1"/>
</dbReference>
<gene>
    <name evidence="4" type="ORF">AN216_01930</name>
</gene>
<evidence type="ECO:0000256" key="1">
    <source>
        <dbReference type="ARBA" id="ARBA00007169"/>
    </source>
</evidence>
<feature type="domain" description="Thioesterase TesA-like" evidence="3">
    <location>
        <begin position="31"/>
        <end position="252"/>
    </location>
</feature>
<name>A0A1E7KP90_9ACTN</name>
<dbReference type="PANTHER" id="PTHR11487:SF0">
    <property type="entry name" value="S-ACYL FATTY ACID SYNTHASE THIOESTERASE, MEDIUM CHAIN"/>
    <property type="match status" value="1"/>
</dbReference>
<dbReference type="Gene3D" id="3.40.50.1820">
    <property type="entry name" value="alpha/beta hydrolase"/>
    <property type="match status" value="1"/>
</dbReference>
<keyword evidence="2" id="KW-0378">Hydrolase</keyword>
<dbReference type="InterPro" id="IPR012223">
    <property type="entry name" value="TEII"/>
</dbReference>
<comment type="similarity">
    <text evidence="1">Belongs to the thioesterase family.</text>
</comment>
<dbReference type="Pfam" id="PF00975">
    <property type="entry name" value="Thioesterase"/>
    <property type="match status" value="1"/>
</dbReference>
<dbReference type="PATRIC" id="fig|1075402.3.peg.3769"/>
<dbReference type="STRING" id="1075402.AN216_01930"/>
<keyword evidence="5" id="KW-1185">Reference proteome</keyword>
<evidence type="ECO:0000259" key="3">
    <source>
        <dbReference type="SMART" id="SM00824"/>
    </source>
</evidence>
<dbReference type="EMBL" id="LJGU01000093">
    <property type="protein sequence ID" value="OEV05740.1"/>
    <property type="molecule type" value="Genomic_DNA"/>
</dbReference>
<dbReference type="InterPro" id="IPR020802">
    <property type="entry name" value="TesA-like"/>
</dbReference>
<evidence type="ECO:0000256" key="2">
    <source>
        <dbReference type="ARBA" id="ARBA00022801"/>
    </source>
</evidence>
<proteinExistence type="inferred from homology"/>
<accession>A0A1E7KP90</accession>
<evidence type="ECO:0000313" key="5">
    <source>
        <dbReference type="Proteomes" id="UP000176101"/>
    </source>
</evidence>
<dbReference type="InterPro" id="IPR029058">
    <property type="entry name" value="AB_hydrolase_fold"/>
</dbReference>
<organism evidence="4 5">
    <name type="scientific">Streptomyces oceani</name>
    <dbReference type="NCBI Taxonomy" id="1075402"/>
    <lineage>
        <taxon>Bacteria</taxon>
        <taxon>Bacillati</taxon>
        <taxon>Actinomycetota</taxon>
        <taxon>Actinomycetes</taxon>
        <taxon>Kitasatosporales</taxon>
        <taxon>Streptomycetaceae</taxon>
        <taxon>Streptomyces</taxon>
    </lineage>
</organism>
<evidence type="ECO:0000313" key="4">
    <source>
        <dbReference type="EMBL" id="OEV05740.1"/>
    </source>
</evidence>
<reference evidence="4 5" key="1">
    <citation type="journal article" date="2016" name="Front. Microbiol.">
        <title>Comparative Genomics Analysis of Streptomyces Species Reveals Their Adaptation to the Marine Environment and Their Diversity at the Genomic Level.</title>
        <authorList>
            <person name="Tian X."/>
            <person name="Zhang Z."/>
            <person name="Yang T."/>
            <person name="Chen M."/>
            <person name="Li J."/>
            <person name="Chen F."/>
            <person name="Yang J."/>
            <person name="Li W."/>
            <person name="Zhang B."/>
            <person name="Zhang Z."/>
            <person name="Wu J."/>
            <person name="Zhang C."/>
            <person name="Long L."/>
            <person name="Xiao J."/>
        </authorList>
    </citation>
    <scope>NUCLEOTIDE SEQUENCE [LARGE SCALE GENOMIC DNA]</scope>
    <source>
        <strain evidence="4 5">SCSIO 02100</strain>
    </source>
</reference>
<dbReference type="AlphaFoldDB" id="A0A1E7KP90"/>
<dbReference type="RefSeq" id="WP_070194802.1">
    <property type="nucleotide sequence ID" value="NZ_LJGU01000093.1"/>
</dbReference>
<dbReference type="InterPro" id="IPR001031">
    <property type="entry name" value="Thioesterase"/>
</dbReference>
<sequence>MNTPAPTYIRQDAAGKWLRRTPKPAARIKLFCLPHAGGTANFFRDWPELLPPSVEMTAVQYPGREDRLDDLPLTEMSALAEALTDVLAPQLRQPYALFGHSMGAAVAHETAKRIQRRGLRLPERLFVSGRESPQMHQRGTIHTQDDDSLCAELTRLGGGEVLTRHPELRPLVLPAVRADYQLIETYEPDLSEVLRCPVTALVGTEDPDVQRADAEGWGDLSEGFNRVQFPGDHFYLVPERRQVIGEIVRALTLDPSPTSSWPVTP</sequence>
<dbReference type="SUPFAM" id="SSF53474">
    <property type="entry name" value="alpha/beta-Hydrolases"/>
    <property type="match status" value="1"/>
</dbReference>
<comment type="caution">
    <text evidence="4">The sequence shown here is derived from an EMBL/GenBank/DDBJ whole genome shotgun (WGS) entry which is preliminary data.</text>
</comment>
<dbReference type="Proteomes" id="UP000176101">
    <property type="component" value="Unassembled WGS sequence"/>
</dbReference>
<protein>
    <recommendedName>
        <fullName evidence="3">Thioesterase TesA-like domain-containing protein</fullName>
    </recommendedName>
</protein>
<dbReference type="GO" id="GO:0016787">
    <property type="term" value="F:hydrolase activity"/>
    <property type="evidence" value="ECO:0007669"/>
    <property type="project" value="UniProtKB-KW"/>
</dbReference>